<comment type="caution">
    <text evidence="4">The sequence shown here is derived from an EMBL/GenBank/DDBJ whole genome shotgun (WGS) entry which is preliminary data.</text>
</comment>
<keyword evidence="5" id="KW-1185">Reference proteome</keyword>
<evidence type="ECO:0000256" key="1">
    <source>
        <dbReference type="PROSITE-ProRule" id="PRU00261"/>
    </source>
</evidence>
<sequence>MRFTESILAFLVGGAVAAPSYDVLPRAKENIDITVIDEGNPMANWVTVIQPTAHIKREEDHFELKNELTLEWVPDASAKQKRDASHKNTGGTGTKLEAKYPRDSEKVIHMESFRDKLKESDCDSKSWSLTFKEKEGFDAAKATWDWVKTQGNHFVMFVPSTKCLSSIVNKDKPLFPMPFNVTDVEYDEKNLRVSLSSRAISYVDAVRTGALRTEHGAVDSKLQPRAASLDRRARWAFPISLNRDFESTDKDVLKNDKVTLSCAKGSMTGDMGMAFGAEWNWWSFGVPTQAYYEVWADDIGSNMHLSLSGEVSTKFKDHKQLWNHEFAGLGIPVLAHVSVDGSFGVGYDVEVKAKGEVTWGGSSQNSKRMYHKKCFYGCDDINNGWDVQALKYPARVSGEVNMETDVYAYTSLHGSVDVFGFHGEAGLGLQAPKFKATFTGMAGQDVCDNPQFHFGLRANLEVGMDIYLYAGTDAIDSNHVSIWSGSIPVFQSCYGFPTKEAAIAPPPNMESPDGSCGGEKGYLCPGSKYGDCCGADGRCGDTPSQCVRDSGCQLSFGWCDGFANEYCFSGGTEMNESERANARVHINEMCGVLGGHFNQGQKKFVDSPIGGGKWANYMAENRHGKARDLSFEWCQVGLQRMADVTCQSGHQTGAYGEIHGFKFWFVHSSSERLGPC</sequence>
<gene>
    <name evidence="4" type="ORF">VFPPC_01960</name>
</gene>
<reference evidence="4 5" key="1">
    <citation type="journal article" date="2016" name="PLoS Pathog.">
        <title>Biosynthesis of antibiotic leucinostatins in bio-control fungus Purpureocillium lilacinum and their inhibition on phytophthora revealed by genome mining.</title>
        <authorList>
            <person name="Wang G."/>
            <person name="Liu Z."/>
            <person name="Lin R."/>
            <person name="Li E."/>
            <person name="Mao Z."/>
            <person name="Ling J."/>
            <person name="Yang Y."/>
            <person name="Yin W.B."/>
            <person name="Xie B."/>
        </authorList>
    </citation>
    <scope>NUCLEOTIDE SEQUENCE [LARGE SCALE GENOMIC DNA]</scope>
    <source>
        <strain evidence="4">170</strain>
    </source>
</reference>
<dbReference type="InterPro" id="IPR001002">
    <property type="entry name" value="Chitin-bd_1"/>
</dbReference>
<evidence type="ECO:0000256" key="2">
    <source>
        <dbReference type="SAM" id="SignalP"/>
    </source>
</evidence>
<dbReference type="Pfam" id="PF22974">
    <property type="entry name" value="DUF7029"/>
    <property type="match status" value="1"/>
</dbReference>
<name>A0A179F743_METCM</name>
<dbReference type="PROSITE" id="PS50941">
    <property type="entry name" value="CHIT_BIND_I_2"/>
    <property type="match status" value="1"/>
</dbReference>
<dbReference type="OrthoDB" id="160645at2759"/>
<accession>A0A179F743</accession>
<dbReference type="STRING" id="1380566.A0A179F743"/>
<dbReference type="RefSeq" id="XP_018138728.2">
    <property type="nucleotide sequence ID" value="XM_018281692.2"/>
</dbReference>
<feature type="domain" description="Chitin-binding type-1" evidence="3">
    <location>
        <begin position="513"/>
        <end position="561"/>
    </location>
</feature>
<organism evidence="4 5">
    <name type="scientific">Pochonia chlamydosporia 170</name>
    <dbReference type="NCBI Taxonomy" id="1380566"/>
    <lineage>
        <taxon>Eukaryota</taxon>
        <taxon>Fungi</taxon>
        <taxon>Dikarya</taxon>
        <taxon>Ascomycota</taxon>
        <taxon>Pezizomycotina</taxon>
        <taxon>Sordariomycetes</taxon>
        <taxon>Hypocreomycetidae</taxon>
        <taxon>Hypocreales</taxon>
        <taxon>Clavicipitaceae</taxon>
        <taxon>Pochonia</taxon>
    </lineage>
</organism>
<proteinExistence type="predicted"/>
<evidence type="ECO:0000313" key="4">
    <source>
        <dbReference type="EMBL" id="OAQ60919.2"/>
    </source>
</evidence>
<keyword evidence="1" id="KW-0147">Chitin-binding</keyword>
<keyword evidence="1" id="KW-1015">Disulfide bond</keyword>
<dbReference type="InterPro" id="IPR054293">
    <property type="entry name" value="DUF7029"/>
</dbReference>
<evidence type="ECO:0000259" key="3">
    <source>
        <dbReference type="PROSITE" id="PS50941"/>
    </source>
</evidence>
<dbReference type="GO" id="GO:0008061">
    <property type="term" value="F:chitin binding"/>
    <property type="evidence" value="ECO:0007669"/>
    <property type="project" value="UniProtKB-UniRule"/>
</dbReference>
<dbReference type="AlphaFoldDB" id="A0A179F743"/>
<feature type="chain" id="PRO_5012926919" description="Chitin-binding type-1 domain-containing protein" evidence="2">
    <location>
        <begin position="18"/>
        <end position="676"/>
    </location>
</feature>
<dbReference type="Proteomes" id="UP000078397">
    <property type="component" value="Unassembled WGS sequence"/>
</dbReference>
<dbReference type="Pfam" id="PF23865">
    <property type="entry name" value="DUF7223"/>
    <property type="match status" value="1"/>
</dbReference>
<protein>
    <recommendedName>
        <fullName evidence="3">Chitin-binding type-1 domain-containing protein</fullName>
    </recommendedName>
</protein>
<dbReference type="EMBL" id="LSBJ02000001">
    <property type="protein sequence ID" value="OAQ60919.2"/>
    <property type="molecule type" value="Genomic_DNA"/>
</dbReference>
<evidence type="ECO:0000313" key="5">
    <source>
        <dbReference type="Proteomes" id="UP000078397"/>
    </source>
</evidence>
<feature type="disulfide bond" evidence="1">
    <location>
        <begin position="532"/>
        <end position="546"/>
    </location>
</feature>
<comment type="caution">
    <text evidence="1">Lacks conserved residue(s) required for the propagation of feature annotation.</text>
</comment>
<dbReference type="CDD" id="cd11618">
    <property type="entry name" value="ChtBD1_1"/>
    <property type="match status" value="1"/>
</dbReference>
<dbReference type="InterPro" id="IPR055647">
    <property type="entry name" value="DUF7223"/>
</dbReference>
<dbReference type="KEGG" id="pchm:VFPPC_01960"/>
<dbReference type="GeneID" id="28845686"/>
<feature type="signal peptide" evidence="2">
    <location>
        <begin position="1"/>
        <end position="17"/>
    </location>
</feature>
<keyword evidence="2" id="KW-0732">Signal</keyword>